<dbReference type="GO" id="GO:0007606">
    <property type="term" value="P:sensory perception of chemical stimulus"/>
    <property type="evidence" value="ECO:0007669"/>
    <property type="project" value="UniProtKB-ARBA"/>
</dbReference>
<dbReference type="PANTHER" id="PTHR24062">
    <property type="entry name" value="VOMERONASAL TYPE-1 RECEPTOR"/>
    <property type="match status" value="1"/>
</dbReference>
<sequence>MSWIDRRTPLTSFREGQCPGLLFPCRNLWLGQQGTGRMAASEVATGIIFLSQTVVGILSNSSLLLHFLILDSTRCRVRHTDLLIQHLFVANLLTLLCRGIPHTVAAFGMKYFLSAIGCKLLFTLHRIGRGVSICSICLLSIFQAIKISSGNSRWAELKVKAPRYIIPSIYLGWILSFLLSIINFMYLTAKSKNATASNLKDYGYCSSVRHDPSTDSLFAAVLTFPDVVGVGLMLWASSSMVLTLYRHKQKMQRVHKASSPRSSAESRATKTILLLVSAFVSFYTLSCFFQLSLAVVYNPHWFLVNTTAIVTGFFPAISPFLFMSRDSNVCRLFFAWISNRKTPNVIRDV</sequence>
<name>A0A8D2DLF4_SCIVU</name>
<evidence type="ECO:0000256" key="8">
    <source>
        <dbReference type="ARBA" id="ARBA00023040"/>
    </source>
</evidence>
<dbReference type="Ensembl" id="ENSSVLT00005028952.1">
    <property type="protein sequence ID" value="ENSSVLP00005026028.1"/>
    <property type="gene ID" value="ENSSVLG00005020651.1"/>
</dbReference>
<evidence type="ECO:0000256" key="3">
    <source>
        <dbReference type="ARBA" id="ARBA00010663"/>
    </source>
</evidence>
<dbReference type="InterPro" id="IPR004072">
    <property type="entry name" value="Vmron_rcpt_1"/>
</dbReference>
<accession>A0A8D2DLF4</accession>
<evidence type="ECO:0000259" key="14">
    <source>
        <dbReference type="PROSITE" id="PS50262"/>
    </source>
</evidence>
<keyword evidence="6 13" id="KW-0812">Transmembrane</keyword>
<evidence type="ECO:0000256" key="9">
    <source>
        <dbReference type="ARBA" id="ARBA00023136"/>
    </source>
</evidence>
<keyword evidence="11" id="KW-0325">Glycoprotein</keyword>
<evidence type="ECO:0000256" key="1">
    <source>
        <dbReference type="ARBA" id="ARBA00003878"/>
    </source>
</evidence>
<dbReference type="Proteomes" id="UP000694564">
    <property type="component" value="Chromosome 17"/>
</dbReference>
<proteinExistence type="inferred from homology"/>
<evidence type="ECO:0000313" key="15">
    <source>
        <dbReference type="Ensembl" id="ENSSVLP00005026028.1"/>
    </source>
</evidence>
<feature type="transmembrane region" description="Helical" evidence="13">
    <location>
        <begin position="82"/>
        <end position="107"/>
    </location>
</feature>
<evidence type="ECO:0000256" key="11">
    <source>
        <dbReference type="ARBA" id="ARBA00023180"/>
    </source>
</evidence>
<protein>
    <recommendedName>
        <fullName evidence="13">Vomeronasal type-1 receptor</fullName>
    </recommendedName>
</protein>
<dbReference type="PROSITE" id="PS50262">
    <property type="entry name" value="G_PROTEIN_RECEP_F1_2"/>
    <property type="match status" value="1"/>
</dbReference>
<evidence type="ECO:0000313" key="16">
    <source>
        <dbReference type="Proteomes" id="UP000694564"/>
    </source>
</evidence>
<dbReference type="GO" id="GO:0005886">
    <property type="term" value="C:plasma membrane"/>
    <property type="evidence" value="ECO:0007669"/>
    <property type="project" value="UniProtKB-SubCell"/>
</dbReference>
<feature type="transmembrane region" description="Helical" evidence="13">
    <location>
        <begin position="127"/>
        <end position="145"/>
    </location>
</feature>
<dbReference type="GeneTree" id="ENSGT00960000186612"/>
<comment type="subcellular location">
    <subcellularLocation>
        <location evidence="2 13">Cell membrane</location>
        <topology evidence="2 13">Multi-pass membrane protein</topology>
    </subcellularLocation>
</comment>
<evidence type="ECO:0000256" key="10">
    <source>
        <dbReference type="ARBA" id="ARBA00023170"/>
    </source>
</evidence>
<dbReference type="AlphaFoldDB" id="A0A8D2DLF4"/>
<keyword evidence="12 13" id="KW-0807">Transducer</keyword>
<dbReference type="FunFam" id="1.20.1070.10:FF:000033">
    <property type="entry name" value="Vomeronasal type-1 receptor"/>
    <property type="match status" value="1"/>
</dbReference>
<reference evidence="15" key="2">
    <citation type="submission" date="2025-09" db="UniProtKB">
        <authorList>
            <consortium name="Ensembl"/>
        </authorList>
    </citation>
    <scope>IDENTIFICATION</scope>
</reference>
<evidence type="ECO:0000256" key="13">
    <source>
        <dbReference type="RuleBase" id="RU364061"/>
    </source>
</evidence>
<dbReference type="SUPFAM" id="SSF81321">
    <property type="entry name" value="Family A G protein-coupled receptor-like"/>
    <property type="match status" value="1"/>
</dbReference>
<comment type="function">
    <text evidence="1">Putative pheromone receptor.</text>
</comment>
<organism evidence="15 16">
    <name type="scientific">Sciurus vulgaris</name>
    <name type="common">Eurasian red squirrel</name>
    <dbReference type="NCBI Taxonomy" id="55149"/>
    <lineage>
        <taxon>Eukaryota</taxon>
        <taxon>Metazoa</taxon>
        <taxon>Chordata</taxon>
        <taxon>Craniata</taxon>
        <taxon>Vertebrata</taxon>
        <taxon>Euteleostomi</taxon>
        <taxon>Mammalia</taxon>
        <taxon>Eutheria</taxon>
        <taxon>Euarchontoglires</taxon>
        <taxon>Glires</taxon>
        <taxon>Rodentia</taxon>
        <taxon>Sciuromorpha</taxon>
        <taxon>Sciuridae</taxon>
        <taxon>Sciurinae</taxon>
        <taxon>Sciurini</taxon>
        <taxon>Sciurus</taxon>
    </lineage>
</organism>
<feature type="transmembrane region" description="Helical" evidence="13">
    <location>
        <begin position="165"/>
        <end position="187"/>
    </location>
</feature>
<keyword evidence="7 13" id="KW-1133">Transmembrane helix</keyword>
<dbReference type="InterPro" id="IPR017452">
    <property type="entry name" value="GPCR_Rhodpsn_7TM"/>
</dbReference>
<dbReference type="Gene3D" id="1.20.1070.10">
    <property type="entry name" value="Rhodopsin 7-helix transmembrane proteins"/>
    <property type="match status" value="1"/>
</dbReference>
<keyword evidence="9 13" id="KW-0472">Membrane</keyword>
<feature type="transmembrane region" description="Helical" evidence="13">
    <location>
        <begin position="217"/>
        <end position="245"/>
    </location>
</feature>
<keyword evidence="10 13" id="KW-0675">Receptor</keyword>
<evidence type="ECO:0000256" key="12">
    <source>
        <dbReference type="ARBA" id="ARBA00023224"/>
    </source>
</evidence>
<evidence type="ECO:0000256" key="5">
    <source>
        <dbReference type="ARBA" id="ARBA00022507"/>
    </source>
</evidence>
<dbReference type="GO" id="GO:0019236">
    <property type="term" value="P:response to pheromone"/>
    <property type="evidence" value="ECO:0007669"/>
    <property type="project" value="UniProtKB-KW"/>
</dbReference>
<keyword evidence="5 13" id="KW-0589">Pheromone response</keyword>
<evidence type="ECO:0000256" key="4">
    <source>
        <dbReference type="ARBA" id="ARBA00022475"/>
    </source>
</evidence>
<evidence type="ECO:0000256" key="6">
    <source>
        <dbReference type="ARBA" id="ARBA00022692"/>
    </source>
</evidence>
<evidence type="ECO:0000256" key="2">
    <source>
        <dbReference type="ARBA" id="ARBA00004651"/>
    </source>
</evidence>
<dbReference type="GO" id="GO:0016503">
    <property type="term" value="F:pheromone receptor activity"/>
    <property type="evidence" value="ECO:0007669"/>
    <property type="project" value="InterPro"/>
</dbReference>
<keyword evidence="8 13" id="KW-0297">G-protein coupled receptor</keyword>
<feature type="transmembrane region" description="Helical" evidence="13">
    <location>
        <begin position="301"/>
        <end position="322"/>
    </location>
</feature>
<keyword evidence="16" id="KW-1185">Reference proteome</keyword>
<dbReference type="Pfam" id="PF03402">
    <property type="entry name" value="V1R"/>
    <property type="match status" value="1"/>
</dbReference>
<dbReference type="PRINTS" id="PR01534">
    <property type="entry name" value="VOMERONASL1R"/>
</dbReference>
<feature type="transmembrane region" description="Helical" evidence="13">
    <location>
        <begin position="47"/>
        <end position="70"/>
    </location>
</feature>
<comment type="similarity">
    <text evidence="3 13">Belongs to the G-protein coupled receptor 1 family.</text>
</comment>
<evidence type="ECO:0000256" key="7">
    <source>
        <dbReference type="ARBA" id="ARBA00022989"/>
    </source>
</evidence>
<feature type="transmembrane region" description="Helical" evidence="13">
    <location>
        <begin position="271"/>
        <end position="295"/>
    </location>
</feature>
<keyword evidence="4 13" id="KW-1003">Cell membrane</keyword>
<feature type="domain" description="G-protein coupled receptors family 1 profile" evidence="14">
    <location>
        <begin position="61"/>
        <end position="322"/>
    </location>
</feature>
<reference evidence="15" key="1">
    <citation type="submission" date="2025-08" db="UniProtKB">
        <authorList>
            <consortium name="Ensembl"/>
        </authorList>
    </citation>
    <scope>IDENTIFICATION</scope>
</reference>